<comment type="caution">
    <text evidence="2">The sequence shown here is derived from an EMBL/GenBank/DDBJ whole genome shotgun (WGS) entry which is preliminary data.</text>
</comment>
<dbReference type="Pfam" id="PF13472">
    <property type="entry name" value="Lipase_GDSL_2"/>
    <property type="match status" value="1"/>
</dbReference>
<reference evidence="2 3" key="1">
    <citation type="submission" date="2020-08" db="EMBL/GenBank/DDBJ databases">
        <title>Genomic Encyclopedia of Type Strains, Phase IV (KMG-IV): sequencing the most valuable type-strain genomes for metagenomic binning, comparative biology and taxonomic classification.</title>
        <authorList>
            <person name="Goeker M."/>
        </authorList>
    </citation>
    <scope>NUCLEOTIDE SEQUENCE [LARGE SCALE GENOMIC DNA]</scope>
    <source>
        <strain evidence="2 3">DSM 104969</strain>
    </source>
</reference>
<sequence>MIFNTVLLSAQYQRAEMWAEKIAELDDKNRKEGIIQDCVLFIGSSTFTRWGNVADYFPDFKVVNRAFGGSMLCDQIYFFDKVVKPFNPKQVVIYSGDNDLNDTPTTPEQYMEDVICMTRLIHYHFPQAKIMFTSVKPCPARTHSFKKYKKANQLVAGYAAKYDYIDYVNIWDCFFDKKGKLIQEYFTEDNIHITKDSYRFLKEAMYDKILQK</sequence>
<dbReference type="SUPFAM" id="SSF52266">
    <property type="entry name" value="SGNH hydrolase"/>
    <property type="match status" value="1"/>
</dbReference>
<proteinExistence type="predicted"/>
<evidence type="ECO:0000259" key="1">
    <source>
        <dbReference type="Pfam" id="PF13472"/>
    </source>
</evidence>
<feature type="domain" description="SGNH hydrolase-type esterase" evidence="1">
    <location>
        <begin position="53"/>
        <end position="199"/>
    </location>
</feature>
<dbReference type="InterPro" id="IPR013830">
    <property type="entry name" value="SGNH_hydro"/>
</dbReference>
<dbReference type="EMBL" id="JACIEP010000001">
    <property type="protein sequence ID" value="MBB4034396.1"/>
    <property type="molecule type" value="Genomic_DNA"/>
</dbReference>
<dbReference type="RefSeq" id="WP_221232870.1">
    <property type="nucleotide sequence ID" value="NZ_JACIEP010000001.1"/>
</dbReference>
<keyword evidence="3" id="KW-1185">Reference proteome</keyword>
<organism evidence="2 3">
    <name type="scientific">Dysgonomonas hofstadii</name>
    <dbReference type="NCBI Taxonomy" id="637886"/>
    <lineage>
        <taxon>Bacteria</taxon>
        <taxon>Pseudomonadati</taxon>
        <taxon>Bacteroidota</taxon>
        <taxon>Bacteroidia</taxon>
        <taxon>Bacteroidales</taxon>
        <taxon>Dysgonomonadaceae</taxon>
        <taxon>Dysgonomonas</taxon>
    </lineage>
</organism>
<dbReference type="Gene3D" id="3.40.50.1110">
    <property type="entry name" value="SGNH hydrolase"/>
    <property type="match status" value="1"/>
</dbReference>
<name>A0A840CGQ0_9BACT</name>
<dbReference type="AlphaFoldDB" id="A0A840CGQ0"/>
<dbReference type="GO" id="GO:0016788">
    <property type="term" value="F:hydrolase activity, acting on ester bonds"/>
    <property type="evidence" value="ECO:0007669"/>
    <property type="project" value="UniProtKB-ARBA"/>
</dbReference>
<evidence type="ECO:0000313" key="2">
    <source>
        <dbReference type="EMBL" id="MBB4034396.1"/>
    </source>
</evidence>
<dbReference type="Proteomes" id="UP000555103">
    <property type="component" value="Unassembled WGS sequence"/>
</dbReference>
<gene>
    <name evidence="2" type="ORF">GGR21_000281</name>
</gene>
<protein>
    <recommendedName>
        <fullName evidence="1">SGNH hydrolase-type esterase domain-containing protein</fullName>
    </recommendedName>
</protein>
<dbReference type="InterPro" id="IPR036514">
    <property type="entry name" value="SGNH_hydro_sf"/>
</dbReference>
<evidence type="ECO:0000313" key="3">
    <source>
        <dbReference type="Proteomes" id="UP000555103"/>
    </source>
</evidence>
<accession>A0A840CGQ0</accession>